<evidence type="ECO:0000313" key="2">
    <source>
        <dbReference type="Proteomes" id="UP000724584"/>
    </source>
</evidence>
<dbReference type="Proteomes" id="UP000724584">
    <property type="component" value="Unassembled WGS sequence"/>
</dbReference>
<protein>
    <submittedName>
        <fullName evidence="1">Uncharacterized protein</fullName>
    </submittedName>
</protein>
<organism evidence="1 2">
    <name type="scientific">Chaetomium tenue</name>
    <dbReference type="NCBI Taxonomy" id="1854479"/>
    <lineage>
        <taxon>Eukaryota</taxon>
        <taxon>Fungi</taxon>
        <taxon>Dikarya</taxon>
        <taxon>Ascomycota</taxon>
        <taxon>Pezizomycotina</taxon>
        <taxon>Sordariomycetes</taxon>
        <taxon>Sordariomycetidae</taxon>
        <taxon>Sordariales</taxon>
        <taxon>Chaetomiaceae</taxon>
        <taxon>Chaetomium</taxon>
    </lineage>
</organism>
<comment type="caution">
    <text evidence="1">The sequence shown here is derived from an EMBL/GenBank/DDBJ whole genome shotgun (WGS) entry which is preliminary data.</text>
</comment>
<reference evidence="1 2" key="1">
    <citation type="journal article" date="2021" name="Nat. Commun.">
        <title>Genetic determinants of endophytism in the Arabidopsis root mycobiome.</title>
        <authorList>
            <person name="Mesny F."/>
            <person name="Miyauchi S."/>
            <person name="Thiergart T."/>
            <person name="Pickel B."/>
            <person name="Atanasova L."/>
            <person name="Karlsson M."/>
            <person name="Huettel B."/>
            <person name="Barry K.W."/>
            <person name="Haridas S."/>
            <person name="Chen C."/>
            <person name="Bauer D."/>
            <person name="Andreopoulos W."/>
            <person name="Pangilinan J."/>
            <person name="LaButti K."/>
            <person name="Riley R."/>
            <person name="Lipzen A."/>
            <person name="Clum A."/>
            <person name="Drula E."/>
            <person name="Henrissat B."/>
            <person name="Kohler A."/>
            <person name="Grigoriev I.V."/>
            <person name="Martin F.M."/>
            <person name="Hacquard S."/>
        </authorList>
    </citation>
    <scope>NUCLEOTIDE SEQUENCE [LARGE SCALE GENOMIC DNA]</scope>
    <source>
        <strain evidence="1 2">MPI-SDFR-AT-0079</strain>
    </source>
</reference>
<dbReference type="EMBL" id="JAGIZQ010000006">
    <property type="protein sequence ID" value="KAH6623426.1"/>
    <property type="molecule type" value="Genomic_DNA"/>
</dbReference>
<evidence type="ECO:0000313" key="1">
    <source>
        <dbReference type="EMBL" id="KAH6623426.1"/>
    </source>
</evidence>
<keyword evidence="2" id="KW-1185">Reference proteome</keyword>
<proteinExistence type="predicted"/>
<gene>
    <name evidence="1" type="ORF">F5144DRAFT_658080</name>
</gene>
<sequence>MCKVRIIHFSNHDGRIPIATDPFSEPGGPSDFTSSTVVDKCSCQNPIISLPPKVPGLDLYKKCDWHDCCARCYQTVKCRWFQQNTDEVPVDHRMPEEHCPNVLYISEYHPITTVLPDTTILAAPWKRWEGEDRAPYFPTAELFYSATIIDADAPNEEIVRLSRDRLDVERLGSKMRVQKAMLKAFVSLATQAVEKLEMRVDGSKGHKGLATTPEAHNFVKIVERAESLVVDTYQQMMRRSTSVLTMLDKMPEPGESLTVADGAFSISREQLDFGDLGRQDVLDACQGPLNKSKDLWKRFNDAVAALRARKRVAKKGVKGSRKGPIPANHGMKGQKKES</sequence>
<name>A0ACB7NZ13_9PEZI</name>
<accession>A0ACB7NZ13</accession>